<evidence type="ECO:0000256" key="3">
    <source>
        <dbReference type="ARBA" id="ARBA00022704"/>
    </source>
</evidence>
<keyword evidence="9" id="KW-1185">Reference proteome</keyword>
<dbReference type="Gene3D" id="3.10.450.10">
    <property type="match status" value="1"/>
</dbReference>
<protein>
    <recommendedName>
        <fullName evidence="6">Cystatin domain-containing protein</fullName>
    </recommendedName>
</protein>
<feature type="chain" id="PRO_5033238151" description="Cystatin domain-containing protein" evidence="5">
    <location>
        <begin position="26"/>
        <end position="116"/>
    </location>
</feature>
<dbReference type="AlphaFoldDB" id="A0A0Q3JZJ0"/>
<reference evidence="7 8" key="1">
    <citation type="journal article" date="2010" name="Nature">
        <title>Genome sequencing and analysis of the model grass Brachypodium distachyon.</title>
        <authorList>
            <consortium name="International Brachypodium Initiative"/>
        </authorList>
    </citation>
    <scope>NUCLEOTIDE SEQUENCE [LARGE SCALE GENOMIC DNA]</scope>
    <source>
        <strain evidence="7 8">Bd21</strain>
    </source>
</reference>
<feature type="domain" description="Cystatin" evidence="6">
    <location>
        <begin position="37"/>
        <end position="112"/>
    </location>
</feature>
<dbReference type="InParanoid" id="A0A0Q3JZJ0"/>
<dbReference type="ExpressionAtlas" id="A0A0Q3JZJ0">
    <property type="expression patterns" value="baseline"/>
</dbReference>
<dbReference type="InterPro" id="IPR027214">
    <property type="entry name" value="Cystatin"/>
</dbReference>
<proteinExistence type="inferred from homology"/>
<dbReference type="Gramene" id="KQK22923">
    <property type="protein sequence ID" value="KQK22923"/>
    <property type="gene ID" value="BRADI_1g70100v3"/>
</dbReference>
<feature type="signal peptide" evidence="5">
    <location>
        <begin position="1"/>
        <end position="25"/>
    </location>
</feature>
<dbReference type="InterPro" id="IPR046350">
    <property type="entry name" value="Cystatin_sf"/>
</dbReference>
<dbReference type="GO" id="GO:0006952">
    <property type="term" value="P:defense response"/>
    <property type="evidence" value="ECO:0007669"/>
    <property type="project" value="UniProtKB-KW"/>
</dbReference>
<comment type="similarity">
    <text evidence="1">Belongs to the cystatin family. Phytocystatin subfamily.</text>
</comment>
<dbReference type="SUPFAM" id="SSF54403">
    <property type="entry name" value="Cystatin/monellin"/>
    <property type="match status" value="1"/>
</dbReference>
<accession>A0A0Q3JZJ0</accession>
<evidence type="ECO:0000259" key="6">
    <source>
        <dbReference type="Pfam" id="PF16845"/>
    </source>
</evidence>
<dbReference type="Pfam" id="PF16845">
    <property type="entry name" value="SQAPI"/>
    <property type="match status" value="1"/>
</dbReference>
<evidence type="ECO:0000313" key="8">
    <source>
        <dbReference type="EnsemblPlants" id="KQK22923"/>
    </source>
</evidence>
<keyword evidence="2" id="KW-0646">Protease inhibitor</keyword>
<dbReference type="EMBL" id="CM000880">
    <property type="protein sequence ID" value="KQK22923.1"/>
    <property type="molecule type" value="Genomic_DNA"/>
</dbReference>
<reference evidence="8" key="3">
    <citation type="submission" date="2018-08" db="UniProtKB">
        <authorList>
            <consortium name="EnsemblPlants"/>
        </authorList>
    </citation>
    <scope>IDENTIFICATION</scope>
    <source>
        <strain evidence="8">cv. Bd21</strain>
    </source>
</reference>
<evidence type="ECO:0000256" key="1">
    <source>
        <dbReference type="ARBA" id="ARBA00007233"/>
    </source>
</evidence>
<dbReference type="Proteomes" id="UP000008810">
    <property type="component" value="Chromosome 1"/>
</dbReference>
<dbReference type="EnsemblPlants" id="KQK22923">
    <property type="protein sequence ID" value="KQK22923"/>
    <property type="gene ID" value="BRADI_1g70100v3"/>
</dbReference>
<dbReference type="OrthoDB" id="2016588at2759"/>
<reference evidence="7" key="2">
    <citation type="submission" date="2017-06" db="EMBL/GenBank/DDBJ databases">
        <title>WGS assembly of Brachypodium distachyon.</title>
        <authorList>
            <consortium name="The International Brachypodium Initiative"/>
            <person name="Lucas S."/>
            <person name="Harmon-Smith M."/>
            <person name="Lail K."/>
            <person name="Tice H."/>
            <person name="Grimwood J."/>
            <person name="Bruce D."/>
            <person name="Barry K."/>
            <person name="Shu S."/>
            <person name="Lindquist E."/>
            <person name="Wang M."/>
            <person name="Pitluck S."/>
            <person name="Vogel J.P."/>
            <person name="Garvin D.F."/>
            <person name="Mockler T.C."/>
            <person name="Schmutz J."/>
            <person name="Rokhsar D."/>
            <person name="Bevan M.W."/>
        </authorList>
    </citation>
    <scope>NUCLEOTIDE SEQUENCE</scope>
    <source>
        <strain evidence="7">Bd21</strain>
    </source>
</reference>
<keyword evidence="5" id="KW-0732">Signal</keyword>
<evidence type="ECO:0000256" key="4">
    <source>
        <dbReference type="ARBA" id="ARBA00022821"/>
    </source>
</evidence>
<keyword evidence="4" id="KW-0611">Plant defense</keyword>
<dbReference type="InterPro" id="IPR000010">
    <property type="entry name" value="Cystatin_dom"/>
</dbReference>
<evidence type="ECO:0000256" key="5">
    <source>
        <dbReference type="SAM" id="SignalP"/>
    </source>
</evidence>
<keyword evidence="3" id="KW-0789">Thiol protease inhibitor</keyword>
<organism evidence="7">
    <name type="scientific">Brachypodium distachyon</name>
    <name type="common">Purple false brome</name>
    <name type="synonym">Trachynia distachya</name>
    <dbReference type="NCBI Taxonomy" id="15368"/>
    <lineage>
        <taxon>Eukaryota</taxon>
        <taxon>Viridiplantae</taxon>
        <taxon>Streptophyta</taxon>
        <taxon>Embryophyta</taxon>
        <taxon>Tracheophyta</taxon>
        <taxon>Spermatophyta</taxon>
        <taxon>Magnoliopsida</taxon>
        <taxon>Liliopsida</taxon>
        <taxon>Poales</taxon>
        <taxon>Poaceae</taxon>
        <taxon>BOP clade</taxon>
        <taxon>Pooideae</taxon>
        <taxon>Stipodae</taxon>
        <taxon>Brachypodieae</taxon>
        <taxon>Brachypodium</taxon>
    </lineage>
</organism>
<sequence length="116" mass="13052">MRTSSRLLLLAVVTIVAVVYPVATSAEQPWYPIDGEDITKPFFQTLGKWAVTEHVKQTQHFLKFDKVFSGERQELSEGMKYHFVIIALNGGGNTGRYDAELIEGNPRRLISFAPPN</sequence>
<gene>
    <name evidence="7" type="ORF">BRADI_1g70100v3</name>
</gene>
<dbReference type="GO" id="GO:0004869">
    <property type="term" value="F:cysteine-type endopeptidase inhibitor activity"/>
    <property type="evidence" value="ECO:0007669"/>
    <property type="project" value="UniProtKB-KW"/>
</dbReference>
<name>A0A0Q3JZJ0_BRADI</name>
<dbReference type="PANTHER" id="PTHR47116">
    <property type="entry name" value="PHLOEM FILAMENT PROTEIN"/>
    <property type="match status" value="1"/>
</dbReference>
<evidence type="ECO:0000313" key="7">
    <source>
        <dbReference type="EMBL" id="KQK22923.1"/>
    </source>
</evidence>
<evidence type="ECO:0000313" key="9">
    <source>
        <dbReference type="Proteomes" id="UP000008810"/>
    </source>
</evidence>
<evidence type="ECO:0000256" key="2">
    <source>
        <dbReference type="ARBA" id="ARBA00022690"/>
    </source>
</evidence>